<evidence type="ECO:0000313" key="5">
    <source>
        <dbReference type="EMBL" id="MCM5682428.1"/>
    </source>
</evidence>
<dbReference type="EMBL" id="JAMKFE010000019">
    <property type="protein sequence ID" value="MCM5682428.1"/>
    <property type="molecule type" value="Genomic_DNA"/>
</dbReference>
<evidence type="ECO:0000313" key="6">
    <source>
        <dbReference type="Proteomes" id="UP001165541"/>
    </source>
</evidence>
<dbReference type="Pfam" id="PF00196">
    <property type="entry name" value="GerE"/>
    <property type="match status" value="1"/>
</dbReference>
<dbReference type="SMART" id="SM00421">
    <property type="entry name" value="HTH_LUXR"/>
    <property type="match status" value="1"/>
</dbReference>
<dbReference type="Gene3D" id="1.10.10.10">
    <property type="entry name" value="Winged helix-like DNA-binding domain superfamily/Winged helix DNA-binding domain"/>
    <property type="match status" value="1"/>
</dbReference>
<evidence type="ECO:0000256" key="1">
    <source>
        <dbReference type="ARBA" id="ARBA00023015"/>
    </source>
</evidence>
<dbReference type="PANTHER" id="PTHR43214:SF42">
    <property type="entry name" value="TRANSCRIPTIONAL REGULATORY PROTEIN DESR"/>
    <property type="match status" value="1"/>
</dbReference>
<dbReference type="InterPro" id="IPR036693">
    <property type="entry name" value="TF_LuxR_autoind-bd_dom_sf"/>
</dbReference>
<evidence type="ECO:0000256" key="3">
    <source>
        <dbReference type="ARBA" id="ARBA00023163"/>
    </source>
</evidence>
<dbReference type="InterPro" id="IPR005143">
    <property type="entry name" value="TF_LuxR_autoind-bd_dom"/>
</dbReference>
<dbReference type="Gene3D" id="3.30.450.80">
    <property type="entry name" value="Transcription factor LuxR-like, autoinducer-binding domain"/>
    <property type="match status" value="1"/>
</dbReference>
<sequence>MTEVDVEIDGDEAIDSGFGKLNERNAPGRQAVFLYEEQDLSISPMHDAPFRLPSLLTKLQAMAHADDRVRVVRHVLGGLGFDWMVYGTVARERQSLYPRAFLATYANRSLLHRYFSRRHHDVDPFFQGDASTTLPNAWTVDELAEHRSLRNRRGMAYLSDLAKSGIVSGLSFDVPGSHQHNERAIISLLSCRRGNDVIDDSVMQGALSLACCMHHLLAYRALVRRRTTPSSRQILSPRQLEILDLLALGNSDRRIAEQLGLTGYAIDYHMRQLRRHFGVQNRLQLINAASAASICPPQRFT</sequence>
<comment type="caution">
    <text evidence="5">The sequence shown here is derived from an EMBL/GenBank/DDBJ whole genome shotgun (WGS) entry which is preliminary data.</text>
</comment>
<dbReference type="InterPro" id="IPR016032">
    <property type="entry name" value="Sig_transdc_resp-reg_C-effctor"/>
</dbReference>
<dbReference type="PROSITE" id="PS50043">
    <property type="entry name" value="HTH_LUXR_2"/>
    <property type="match status" value="1"/>
</dbReference>
<evidence type="ECO:0000256" key="2">
    <source>
        <dbReference type="ARBA" id="ARBA00023125"/>
    </source>
</evidence>
<keyword evidence="6" id="KW-1185">Reference proteome</keyword>
<keyword evidence="1" id="KW-0805">Transcription regulation</keyword>
<feature type="domain" description="HTH luxR-type" evidence="4">
    <location>
        <begin position="228"/>
        <end position="293"/>
    </location>
</feature>
<dbReference type="SUPFAM" id="SSF46894">
    <property type="entry name" value="C-terminal effector domain of the bipartite response regulators"/>
    <property type="match status" value="1"/>
</dbReference>
<dbReference type="Pfam" id="PF03472">
    <property type="entry name" value="Autoind_bind"/>
    <property type="match status" value="1"/>
</dbReference>
<reference evidence="5" key="1">
    <citation type="submission" date="2022-05" db="EMBL/GenBank/DDBJ databases">
        <title>Schlegelella sp. nov., isolated from mangrove soil.</title>
        <authorList>
            <person name="Liu Y."/>
            <person name="Ge X."/>
            <person name="Liu W."/>
        </authorList>
    </citation>
    <scope>NUCLEOTIDE SEQUENCE</scope>
    <source>
        <strain evidence="5">S2-27</strain>
    </source>
</reference>
<keyword evidence="2" id="KW-0238">DNA-binding</keyword>
<dbReference type="CDD" id="cd06170">
    <property type="entry name" value="LuxR_C_like"/>
    <property type="match status" value="1"/>
</dbReference>
<proteinExistence type="predicted"/>
<dbReference type="InterPro" id="IPR036388">
    <property type="entry name" value="WH-like_DNA-bd_sf"/>
</dbReference>
<dbReference type="InterPro" id="IPR039420">
    <property type="entry name" value="WalR-like"/>
</dbReference>
<protein>
    <submittedName>
        <fullName evidence="5">LuxR family transcriptional regulator</fullName>
    </submittedName>
</protein>
<dbReference type="RefSeq" id="WP_251780905.1">
    <property type="nucleotide sequence ID" value="NZ_JAMKFE010000019.1"/>
</dbReference>
<evidence type="ECO:0000259" key="4">
    <source>
        <dbReference type="PROSITE" id="PS50043"/>
    </source>
</evidence>
<organism evidence="5 6">
    <name type="scientific">Caldimonas mangrovi</name>
    <dbReference type="NCBI Taxonomy" id="2944811"/>
    <lineage>
        <taxon>Bacteria</taxon>
        <taxon>Pseudomonadati</taxon>
        <taxon>Pseudomonadota</taxon>
        <taxon>Betaproteobacteria</taxon>
        <taxon>Burkholderiales</taxon>
        <taxon>Sphaerotilaceae</taxon>
        <taxon>Caldimonas</taxon>
    </lineage>
</organism>
<name>A0ABT0YX60_9BURK</name>
<accession>A0ABT0YX60</accession>
<dbReference type="InterPro" id="IPR000792">
    <property type="entry name" value="Tscrpt_reg_LuxR_C"/>
</dbReference>
<dbReference type="PANTHER" id="PTHR43214">
    <property type="entry name" value="TWO-COMPONENT RESPONSE REGULATOR"/>
    <property type="match status" value="1"/>
</dbReference>
<gene>
    <name evidence="5" type="ORF">M8A51_23110</name>
</gene>
<dbReference type="Proteomes" id="UP001165541">
    <property type="component" value="Unassembled WGS sequence"/>
</dbReference>
<dbReference type="SUPFAM" id="SSF75516">
    <property type="entry name" value="Pheromone-binding domain of LuxR-like quorum-sensing transcription factors"/>
    <property type="match status" value="1"/>
</dbReference>
<keyword evidence="3" id="KW-0804">Transcription</keyword>